<keyword evidence="1" id="KW-0732">Signal</keyword>
<gene>
    <name evidence="2" type="ORF">BN1211_6051</name>
</gene>
<reference evidence="3" key="1">
    <citation type="journal article" date="2015" name="J. Biotechnol.">
        <title>The structure of the Cyberlindnera jadinii genome and its relation to Candida utilis analyzed by the occurrence of single nucleotide polymorphisms.</title>
        <authorList>
            <person name="Rupp O."/>
            <person name="Brinkrolf K."/>
            <person name="Buerth C."/>
            <person name="Kunigo M."/>
            <person name="Schneider J."/>
            <person name="Jaenicke S."/>
            <person name="Goesmann A."/>
            <person name="Puehler A."/>
            <person name="Jaeger K.-E."/>
            <person name="Ernst J.F."/>
        </authorList>
    </citation>
    <scope>NUCLEOTIDE SEQUENCE [LARGE SCALE GENOMIC DNA]</scope>
    <source>
        <strain evidence="3">ATCC 18201 / CBS 1600 / BCRC 20928 / JCM 3617 / NBRC 0987 / NRRL Y-1542</strain>
    </source>
</reference>
<dbReference type="EMBL" id="CDQK01000007">
    <property type="protein sequence ID" value="CEP25062.1"/>
    <property type="molecule type" value="Genomic_DNA"/>
</dbReference>
<dbReference type="Proteomes" id="UP000038830">
    <property type="component" value="Unassembled WGS sequence"/>
</dbReference>
<evidence type="ECO:0000313" key="2">
    <source>
        <dbReference type="EMBL" id="CEP25062.1"/>
    </source>
</evidence>
<name>A0A0H5CA44_CYBJN</name>
<dbReference type="AlphaFoldDB" id="A0A0H5CA44"/>
<accession>A0A0H5CA44</accession>
<evidence type="ECO:0000256" key="1">
    <source>
        <dbReference type="SAM" id="SignalP"/>
    </source>
</evidence>
<sequence length="63" mass="7271">MTRKGVNPTWYRGFCLLFVALHTNTTPFPFACLKGLEGPITNFKTFELAKVMRNFYCMQLAYA</sequence>
<evidence type="ECO:0008006" key="4">
    <source>
        <dbReference type="Google" id="ProtNLM"/>
    </source>
</evidence>
<organism evidence="2 3">
    <name type="scientific">Cyberlindnera jadinii (strain ATCC 18201 / CBS 1600 / BCRC 20928 / JCM 3617 / NBRC 0987 / NRRL Y-1542)</name>
    <name type="common">Torula yeast</name>
    <name type="synonym">Candida utilis</name>
    <dbReference type="NCBI Taxonomy" id="983966"/>
    <lineage>
        <taxon>Eukaryota</taxon>
        <taxon>Fungi</taxon>
        <taxon>Dikarya</taxon>
        <taxon>Ascomycota</taxon>
        <taxon>Saccharomycotina</taxon>
        <taxon>Saccharomycetes</taxon>
        <taxon>Phaffomycetales</taxon>
        <taxon>Phaffomycetaceae</taxon>
        <taxon>Cyberlindnera</taxon>
    </lineage>
</organism>
<protein>
    <recommendedName>
        <fullName evidence="4">Secreted protein</fullName>
    </recommendedName>
</protein>
<evidence type="ECO:0000313" key="3">
    <source>
        <dbReference type="Proteomes" id="UP000038830"/>
    </source>
</evidence>
<feature type="chain" id="PRO_5005217438" description="Secreted protein" evidence="1">
    <location>
        <begin position="26"/>
        <end position="63"/>
    </location>
</feature>
<feature type="signal peptide" evidence="1">
    <location>
        <begin position="1"/>
        <end position="25"/>
    </location>
</feature>
<proteinExistence type="predicted"/>